<proteinExistence type="inferred from homology"/>
<dbReference type="GO" id="GO:0004674">
    <property type="term" value="F:protein serine/threonine kinase activity"/>
    <property type="evidence" value="ECO:0007669"/>
    <property type="project" value="TreeGrafter"/>
</dbReference>
<dbReference type="InterPro" id="IPR052028">
    <property type="entry name" value="HipA_Ser/Thr_kinase"/>
</dbReference>
<evidence type="ECO:0000256" key="1">
    <source>
        <dbReference type="ARBA" id="ARBA00010164"/>
    </source>
</evidence>
<evidence type="ECO:0000256" key="2">
    <source>
        <dbReference type="ARBA" id="ARBA00022679"/>
    </source>
</evidence>
<comment type="caution">
    <text evidence="5">The sequence shown here is derived from an EMBL/GenBank/DDBJ whole genome shotgun (WGS) entry which is preliminary data.</text>
</comment>
<evidence type="ECO:0000259" key="4">
    <source>
        <dbReference type="Pfam" id="PF07804"/>
    </source>
</evidence>
<dbReference type="PANTHER" id="PTHR37419">
    <property type="entry name" value="SERINE/THREONINE-PROTEIN KINASE TOXIN HIPA"/>
    <property type="match status" value="1"/>
</dbReference>
<dbReference type="Proteomes" id="UP000179076">
    <property type="component" value="Unassembled WGS sequence"/>
</dbReference>
<feature type="domain" description="HipA-like C-terminal" evidence="4">
    <location>
        <begin position="168"/>
        <end position="384"/>
    </location>
</feature>
<organism evidence="5 6">
    <name type="scientific">Candidatus Muproteobacteria bacterium RBG_16_60_9</name>
    <dbReference type="NCBI Taxonomy" id="1817755"/>
    <lineage>
        <taxon>Bacteria</taxon>
        <taxon>Pseudomonadati</taxon>
        <taxon>Pseudomonadota</taxon>
        <taxon>Candidatus Muproteobacteria</taxon>
    </lineage>
</organism>
<dbReference type="PANTHER" id="PTHR37419:SF8">
    <property type="entry name" value="TOXIN YJJJ"/>
    <property type="match status" value="1"/>
</dbReference>
<accession>A0A1F6VDD1</accession>
<sequence>MTSERQAYIYVQLPGTLDTVPAALLKVEKLRDGTFVGRFRYGDRYLERKDAIAFDPFKLPLGSVVHEFTKLKGIPGAVRDAGPDAWGRRVIEHKLERSPGDLEEIDYLLNGPQDGAGYLSFGLKLEPPAPKRRYNRTHQLAELIEVAEAIEEGKRVPVHLLEQLEPGTSMGGARPKATIEDDHRLWVGKFPEKADRCNVQRIEYATIELARRCGIAACNAHIEPIGGRDVLMVERFDREHVESGYLRFGLVSGLTLLDCDENYLDRERWSYPLLADELRRWSEKPDEDRVELFRRIVFNAAATNNDDHPRNHAVRRTARGWRLTPAYDLVPAPLVSLERRDLAMTIGAHGRTASVYNLLSQCERFGLTTESAKKEIEKIVGTLQTWRDHFRACGVSAKDVEYIAPAFLPDCFFLERPVEEKKNG</sequence>
<dbReference type="EMBL" id="MFSP01000056">
    <property type="protein sequence ID" value="OGI67578.1"/>
    <property type="molecule type" value="Genomic_DNA"/>
</dbReference>
<dbReference type="InterPro" id="IPR012893">
    <property type="entry name" value="HipA-like_C"/>
</dbReference>
<keyword evidence="2" id="KW-0808">Transferase</keyword>
<reference evidence="5 6" key="1">
    <citation type="journal article" date="2016" name="Nat. Commun.">
        <title>Thousands of microbial genomes shed light on interconnected biogeochemical processes in an aquifer system.</title>
        <authorList>
            <person name="Anantharaman K."/>
            <person name="Brown C.T."/>
            <person name="Hug L.A."/>
            <person name="Sharon I."/>
            <person name="Castelle C.J."/>
            <person name="Probst A.J."/>
            <person name="Thomas B.C."/>
            <person name="Singh A."/>
            <person name="Wilkins M.J."/>
            <person name="Karaoz U."/>
            <person name="Brodie E.L."/>
            <person name="Williams K.H."/>
            <person name="Hubbard S.S."/>
            <person name="Banfield J.F."/>
        </authorList>
    </citation>
    <scope>NUCLEOTIDE SEQUENCE [LARGE SCALE GENOMIC DNA]</scope>
</reference>
<evidence type="ECO:0000313" key="5">
    <source>
        <dbReference type="EMBL" id="OGI67578.1"/>
    </source>
</evidence>
<evidence type="ECO:0000313" key="6">
    <source>
        <dbReference type="Proteomes" id="UP000179076"/>
    </source>
</evidence>
<name>A0A1F6VDD1_9PROT</name>
<comment type="similarity">
    <text evidence="1">Belongs to the HipA Ser/Thr kinase family.</text>
</comment>
<dbReference type="GO" id="GO:0005829">
    <property type="term" value="C:cytosol"/>
    <property type="evidence" value="ECO:0007669"/>
    <property type="project" value="TreeGrafter"/>
</dbReference>
<keyword evidence="3" id="KW-0418">Kinase</keyword>
<dbReference type="AlphaFoldDB" id="A0A1F6VDD1"/>
<dbReference type="Pfam" id="PF07804">
    <property type="entry name" value="HipA_C"/>
    <property type="match status" value="1"/>
</dbReference>
<gene>
    <name evidence="5" type="ORF">A2W18_07905</name>
</gene>
<evidence type="ECO:0000256" key="3">
    <source>
        <dbReference type="ARBA" id="ARBA00022777"/>
    </source>
</evidence>
<protein>
    <recommendedName>
        <fullName evidence="4">HipA-like C-terminal domain-containing protein</fullName>
    </recommendedName>
</protein>